<dbReference type="OrthoDB" id="8117182at2"/>
<evidence type="ECO:0000313" key="2">
    <source>
        <dbReference type="EMBL" id="PWW04268.1"/>
    </source>
</evidence>
<feature type="transmembrane region" description="Helical" evidence="1">
    <location>
        <begin position="6"/>
        <end position="29"/>
    </location>
</feature>
<evidence type="ECO:0000256" key="1">
    <source>
        <dbReference type="SAM" id="Phobius"/>
    </source>
</evidence>
<accession>A0A317PS31</accession>
<gene>
    <name evidence="2" type="ORF">DFR52_101963</name>
</gene>
<feature type="transmembrane region" description="Helical" evidence="1">
    <location>
        <begin position="104"/>
        <end position="126"/>
    </location>
</feature>
<proteinExistence type="predicted"/>
<name>A0A317PS31_9HYPH</name>
<keyword evidence="1" id="KW-0472">Membrane</keyword>
<dbReference type="Proteomes" id="UP000246352">
    <property type="component" value="Unassembled WGS sequence"/>
</dbReference>
<keyword evidence="1" id="KW-1133">Transmembrane helix</keyword>
<evidence type="ECO:0000313" key="3">
    <source>
        <dbReference type="Proteomes" id="UP000246352"/>
    </source>
</evidence>
<dbReference type="EMBL" id="QGTR01000001">
    <property type="protein sequence ID" value="PWW04268.1"/>
    <property type="molecule type" value="Genomic_DNA"/>
</dbReference>
<keyword evidence="3" id="KW-1185">Reference proteome</keyword>
<comment type="caution">
    <text evidence="2">The sequence shown here is derived from an EMBL/GenBank/DDBJ whole genome shotgun (WGS) entry which is preliminary data.</text>
</comment>
<organism evidence="2 3">
    <name type="scientific">Hoeflea marina</name>
    <dbReference type="NCBI Taxonomy" id="274592"/>
    <lineage>
        <taxon>Bacteria</taxon>
        <taxon>Pseudomonadati</taxon>
        <taxon>Pseudomonadota</taxon>
        <taxon>Alphaproteobacteria</taxon>
        <taxon>Hyphomicrobiales</taxon>
        <taxon>Rhizobiaceae</taxon>
        <taxon>Hoeflea</taxon>
    </lineage>
</organism>
<dbReference type="AlphaFoldDB" id="A0A317PS31"/>
<dbReference type="RefSeq" id="WP_110030720.1">
    <property type="nucleotide sequence ID" value="NZ_QGTR01000001.1"/>
</dbReference>
<keyword evidence="1" id="KW-0812">Transmembrane</keyword>
<sequence length="195" mass="20140">MTSSRLFTAAMMLFWIATSALIALMCTWAPRGGMSLFGLSAFAGSPVIESFDAALVAIGLSARGAHFVYTLIAATNVIAAGLLIFAMMFMLLGLEQEQREARPMVEGAAAASALTALVVMAISLAGGHAGPLMALQLVVLAGHLATLRSLADVPLVTDASRAADAELADIVARHAESHAAFSAQTASISRSEPRP</sequence>
<protein>
    <submittedName>
        <fullName evidence="2">Uncharacterized protein</fullName>
    </submittedName>
</protein>
<reference evidence="2 3" key="1">
    <citation type="submission" date="2018-05" db="EMBL/GenBank/DDBJ databases">
        <title>Genomic Encyclopedia of Type Strains, Phase IV (KMG-IV): sequencing the most valuable type-strain genomes for metagenomic binning, comparative biology and taxonomic classification.</title>
        <authorList>
            <person name="Goeker M."/>
        </authorList>
    </citation>
    <scope>NUCLEOTIDE SEQUENCE [LARGE SCALE GENOMIC DNA]</scope>
    <source>
        <strain evidence="2 3">DSM 16791</strain>
    </source>
</reference>
<feature type="transmembrane region" description="Helical" evidence="1">
    <location>
        <begin position="66"/>
        <end position="92"/>
    </location>
</feature>